<comment type="caution">
    <text evidence="1">The sequence shown here is derived from an EMBL/GenBank/DDBJ whole genome shotgun (WGS) entry which is preliminary data.</text>
</comment>
<keyword evidence="2" id="KW-1185">Reference proteome</keyword>
<evidence type="ECO:0008006" key="3">
    <source>
        <dbReference type="Google" id="ProtNLM"/>
    </source>
</evidence>
<dbReference type="Proteomes" id="UP000729402">
    <property type="component" value="Unassembled WGS sequence"/>
</dbReference>
<protein>
    <recommendedName>
        <fullName evidence="3">MADS-box domain-containing protein</fullName>
    </recommendedName>
</protein>
<accession>A0A8J5TCX5</accession>
<dbReference type="OrthoDB" id="605507at2759"/>
<dbReference type="PANTHER" id="PTHR33699">
    <property type="entry name" value="EXPRESSED PROTEIN"/>
    <property type="match status" value="1"/>
</dbReference>
<evidence type="ECO:0000313" key="1">
    <source>
        <dbReference type="EMBL" id="KAG8078848.1"/>
    </source>
</evidence>
<name>A0A8J5TCX5_ZIZPA</name>
<reference evidence="1" key="1">
    <citation type="journal article" date="2021" name="bioRxiv">
        <title>Whole Genome Assembly and Annotation of Northern Wild Rice, Zizania palustris L., Supports a Whole Genome Duplication in the Zizania Genus.</title>
        <authorList>
            <person name="Haas M."/>
            <person name="Kono T."/>
            <person name="Macchietto M."/>
            <person name="Millas R."/>
            <person name="McGilp L."/>
            <person name="Shao M."/>
            <person name="Duquette J."/>
            <person name="Hirsch C.N."/>
            <person name="Kimball J."/>
        </authorList>
    </citation>
    <scope>NUCLEOTIDE SEQUENCE</scope>
    <source>
        <tissue evidence="1">Fresh leaf tissue</tissue>
    </source>
</reference>
<dbReference type="AlphaFoldDB" id="A0A8J5TCX5"/>
<sequence length="538" mass="59028">MVTLDNSESKGKEGACACFGRLLSCVLSAKFRALTGLCCSAAPLVSLACGSHRLLHLLASASVTAREMEVLDDCKWRQIPAFGDWNLWDEMPVTQYFEPATFFFTAQAEKDEDLFKVPQFSAKPYTYKKCVVRVKGEKEIANAARVRKGGRKQQCLNEQQLKWKPKAAVDEDLYKISPKLICRVKKKKLLRNLLGGCLGVSLEPSPSPSRCLLKRRAEARELATLCDIPVAVACAGPDGGAPELWSSVGGVIDRYCVLAAEKKVGHTHRAYLLEQLGKEKAKLAKLRQDGPDELAPPDAALKGMALDDLHRLLESIDVTLRAMPERRKALGLLADDGGWPHAAVPLGPNGVPCTGDNFVGLHGYQQQVHAPAGNGVQLGQLTWNQYQPYDAGVPQAGYNVQYMDGHGVDMNGYPLQMPSDGNINNHVRSFASGAFQPRNAFVQSNYDHLQYFNDVSGNRQMQAPVIGGWHNPDTWCNGEPCNAILPLGYSYVDISGDNSMDRPVQFLTMDSDESFMNVGVGGYGDTVLGRRDPPMFRR</sequence>
<dbReference type="PANTHER" id="PTHR33699:SF2">
    <property type="entry name" value="PATHOGENIC TYPE III EFFECTOR AVIRULENCE FACTOR AVR AVRRPT-CLEAVAGE: CLEAVAGE SITE PROTEIN-RELATED"/>
    <property type="match status" value="1"/>
</dbReference>
<evidence type="ECO:0000313" key="2">
    <source>
        <dbReference type="Proteomes" id="UP000729402"/>
    </source>
</evidence>
<dbReference type="EMBL" id="JAAALK010000282">
    <property type="protein sequence ID" value="KAG8078848.1"/>
    <property type="molecule type" value="Genomic_DNA"/>
</dbReference>
<organism evidence="1 2">
    <name type="scientific">Zizania palustris</name>
    <name type="common">Northern wild rice</name>
    <dbReference type="NCBI Taxonomy" id="103762"/>
    <lineage>
        <taxon>Eukaryota</taxon>
        <taxon>Viridiplantae</taxon>
        <taxon>Streptophyta</taxon>
        <taxon>Embryophyta</taxon>
        <taxon>Tracheophyta</taxon>
        <taxon>Spermatophyta</taxon>
        <taxon>Magnoliopsida</taxon>
        <taxon>Liliopsida</taxon>
        <taxon>Poales</taxon>
        <taxon>Poaceae</taxon>
        <taxon>BOP clade</taxon>
        <taxon>Oryzoideae</taxon>
        <taxon>Oryzeae</taxon>
        <taxon>Zizaniinae</taxon>
        <taxon>Zizania</taxon>
    </lineage>
</organism>
<gene>
    <name evidence="1" type="ORF">GUJ93_ZPchr0007g3757</name>
</gene>
<proteinExistence type="predicted"/>
<reference evidence="1" key="2">
    <citation type="submission" date="2021-02" db="EMBL/GenBank/DDBJ databases">
        <authorList>
            <person name="Kimball J.A."/>
            <person name="Haas M.W."/>
            <person name="Macchietto M."/>
            <person name="Kono T."/>
            <person name="Duquette J."/>
            <person name="Shao M."/>
        </authorList>
    </citation>
    <scope>NUCLEOTIDE SEQUENCE</scope>
    <source>
        <tissue evidence="1">Fresh leaf tissue</tissue>
    </source>
</reference>